<evidence type="ECO:0000256" key="1">
    <source>
        <dbReference type="SAM" id="MobiDB-lite"/>
    </source>
</evidence>
<dbReference type="Proteomes" id="UP000821837">
    <property type="component" value="Unassembled WGS sequence"/>
</dbReference>
<reference evidence="2" key="2">
    <citation type="submission" date="2021-09" db="EMBL/GenBank/DDBJ databases">
        <authorList>
            <person name="Jia N."/>
            <person name="Wang J."/>
            <person name="Shi W."/>
            <person name="Du L."/>
            <person name="Sun Y."/>
            <person name="Zhan W."/>
            <person name="Jiang J."/>
            <person name="Wang Q."/>
            <person name="Zhang B."/>
            <person name="Ji P."/>
            <person name="Sakyi L.B."/>
            <person name="Cui X."/>
            <person name="Yuan T."/>
            <person name="Jiang B."/>
            <person name="Yang W."/>
            <person name="Lam T.T.-Y."/>
            <person name="Chang Q."/>
            <person name="Ding S."/>
            <person name="Wang X."/>
            <person name="Zhu J."/>
            <person name="Ruan X."/>
            <person name="Zhao L."/>
            <person name="Wei J."/>
            <person name="Que T."/>
            <person name="Du C."/>
            <person name="Cheng J."/>
            <person name="Dai P."/>
            <person name="Han X."/>
            <person name="Huang E."/>
            <person name="Gao Y."/>
            <person name="Liu J."/>
            <person name="Shao H."/>
            <person name="Ye R."/>
            <person name="Li L."/>
            <person name="Wei W."/>
            <person name="Wang X."/>
            <person name="Wang C."/>
            <person name="Huo Q."/>
            <person name="Li W."/>
            <person name="Guo W."/>
            <person name="Chen H."/>
            <person name="Chen S."/>
            <person name="Zhou L."/>
            <person name="Zhou L."/>
            <person name="Ni X."/>
            <person name="Tian J."/>
            <person name="Zhou Y."/>
            <person name="Sheng Y."/>
            <person name="Liu T."/>
            <person name="Pan Y."/>
            <person name="Xia L."/>
            <person name="Li J."/>
            <person name="Zhao F."/>
            <person name="Cao W."/>
        </authorList>
    </citation>
    <scope>NUCLEOTIDE SEQUENCE</scope>
    <source>
        <strain evidence="2">Rsan-2018</strain>
        <tissue evidence="2">Larvae</tissue>
    </source>
</reference>
<keyword evidence="3" id="KW-1185">Reference proteome</keyword>
<reference evidence="2" key="1">
    <citation type="journal article" date="2020" name="Cell">
        <title>Large-Scale Comparative Analyses of Tick Genomes Elucidate Their Genetic Diversity and Vector Capacities.</title>
        <authorList>
            <consortium name="Tick Genome and Microbiome Consortium (TIGMIC)"/>
            <person name="Jia N."/>
            <person name="Wang J."/>
            <person name="Shi W."/>
            <person name="Du L."/>
            <person name="Sun Y."/>
            <person name="Zhan W."/>
            <person name="Jiang J.F."/>
            <person name="Wang Q."/>
            <person name="Zhang B."/>
            <person name="Ji P."/>
            <person name="Bell-Sakyi L."/>
            <person name="Cui X.M."/>
            <person name="Yuan T.T."/>
            <person name="Jiang B.G."/>
            <person name="Yang W.F."/>
            <person name="Lam T.T."/>
            <person name="Chang Q.C."/>
            <person name="Ding S.J."/>
            <person name="Wang X.J."/>
            <person name="Zhu J.G."/>
            <person name="Ruan X.D."/>
            <person name="Zhao L."/>
            <person name="Wei J.T."/>
            <person name="Ye R.Z."/>
            <person name="Que T.C."/>
            <person name="Du C.H."/>
            <person name="Zhou Y.H."/>
            <person name="Cheng J.X."/>
            <person name="Dai P.F."/>
            <person name="Guo W.B."/>
            <person name="Han X.H."/>
            <person name="Huang E.J."/>
            <person name="Li L.F."/>
            <person name="Wei W."/>
            <person name="Gao Y.C."/>
            <person name="Liu J.Z."/>
            <person name="Shao H.Z."/>
            <person name="Wang X."/>
            <person name="Wang C.C."/>
            <person name="Yang T.C."/>
            <person name="Huo Q.B."/>
            <person name="Li W."/>
            <person name="Chen H.Y."/>
            <person name="Chen S.E."/>
            <person name="Zhou L.G."/>
            <person name="Ni X.B."/>
            <person name="Tian J.H."/>
            <person name="Sheng Y."/>
            <person name="Liu T."/>
            <person name="Pan Y.S."/>
            <person name="Xia L.Y."/>
            <person name="Li J."/>
            <person name="Zhao F."/>
            <person name="Cao W.C."/>
        </authorList>
    </citation>
    <scope>NUCLEOTIDE SEQUENCE</scope>
    <source>
        <strain evidence="2">Rsan-2018</strain>
    </source>
</reference>
<protein>
    <submittedName>
        <fullName evidence="2">Uncharacterized protein</fullName>
    </submittedName>
</protein>
<accession>A0A9D4PTI9</accession>
<feature type="compositionally biased region" description="Polar residues" evidence="1">
    <location>
        <begin position="1"/>
        <end position="10"/>
    </location>
</feature>
<feature type="compositionally biased region" description="Gly residues" evidence="1">
    <location>
        <begin position="88"/>
        <end position="99"/>
    </location>
</feature>
<feature type="region of interest" description="Disordered" evidence="1">
    <location>
        <begin position="1"/>
        <end position="101"/>
    </location>
</feature>
<organism evidence="2 3">
    <name type="scientific">Rhipicephalus sanguineus</name>
    <name type="common">Brown dog tick</name>
    <name type="synonym">Ixodes sanguineus</name>
    <dbReference type="NCBI Taxonomy" id="34632"/>
    <lineage>
        <taxon>Eukaryota</taxon>
        <taxon>Metazoa</taxon>
        <taxon>Ecdysozoa</taxon>
        <taxon>Arthropoda</taxon>
        <taxon>Chelicerata</taxon>
        <taxon>Arachnida</taxon>
        <taxon>Acari</taxon>
        <taxon>Parasitiformes</taxon>
        <taxon>Ixodida</taxon>
        <taxon>Ixodoidea</taxon>
        <taxon>Ixodidae</taxon>
        <taxon>Rhipicephalinae</taxon>
        <taxon>Rhipicephalus</taxon>
        <taxon>Rhipicephalus</taxon>
    </lineage>
</organism>
<name>A0A9D4PTI9_RHISA</name>
<dbReference type="AlphaFoldDB" id="A0A9D4PTI9"/>
<dbReference type="EMBL" id="JABSTV010001250">
    <property type="protein sequence ID" value="KAH7955426.1"/>
    <property type="molecule type" value="Genomic_DNA"/>
</dbReference>
<feature type="compositionally biased region" description="Basic residues" evidence="1">
    <location>
        <begin position="12"/>
        <end position="24"/>
    </location>
</feature>
<evidence type="ECO:0000313" key="2">
    <source>
        <dbReference type="EMBL" id="KAH7955426.1"/>
    </source>
</evidence>
<proteinExistence type="predicted"/>
<comment type="caution">
    <text evidence="2">The sequence shown here is derived from an EMBL/GenBank/DDBJ whole genome shotgun (WGS) entry which is preliminary data.</text>
</comment>
<sequence length="116" mass="11991">MADVTVTSSPAHGRKAMRVPRRRLCAQPTAACGRETRKPPPEPVAWASTEESAEVPAERPVSAEDAAGRLPAAAADDDDRGDDVRGAPGNGGLGCGCSGHGSDFVQKFSKQHATTP</sequence>
<gene>
    <name evidence="2" type="ORF">HPB52_000870</name>
</gene>
<evidence type="ECO:0000313" key="3">
    <source>
        <dbReference type="Proteomes" id="UP000821837"/>
    </source>
</evidence>